<feature type="domain" description="HTH myb-type" evidence="9">
    <location>
        <begin position="9"/>
        <end position="66"/>
    </location>
</feature>
<evidence type="ECO:0000259" key="9">
    <source>
        <dbReference type="PROSITE" id="PS51294"/>
    </source>
</evidence>
<dbReference type="AlphaFoldDB" id="A0A6J1C3H2"/>
<dbReference type="PROSITE" id="PS51294">
    <property type="entry name" value="HTH_MYB"/>
    <property type="match status" value="2"/>
</dbReference>
<dbReference type="GO" id="GO:0005634">
    <property type="term" value="C:nucleus"/>
    <property type="evidence" value="ECO:0007669"/>
    <property type="project" value="UniProtKB-SubCell"/>
</dbReference>
<dbReference type="InterPro" id="IPR017930">
    <property type="entry name" value="Myb_dom"/>
</dbReference>
<dbReference type="Gene3D" id="1.10.10.60">
    <property type="entry name" value="Homeodomain-like"/>
    <property type="match status" value="2"/>
</dbReference>
<keyword evidence="10" id="KW-1185">Reference proteome</keyword>
<evidence type="ECO:0000256" key="1">
    <source>
        <dbReference type="ARBA" id="ARBA00004123"/>
    </source>
</evidence>
<evidence type="ECO:0000256" key="2">
    <source>
        <dbReference type="ARBA" id="ARBA00022737"/>
    </source>
</evidence>
<keyword evidence="5" id="KW-0804">Transcription</keyword>
<dbReference type="GO" id="GO:0003677">
    <property type="term" value="F:DNA binding"/>
    <property type="evidence" value="ECO:0007669"/>
    <property type="project" value="UniProtKB-KW"/>
</dbReference>
<dbReference type="RefSeq" id="XP_022134968.1">
    <property type="nucleotide sequence ID" value="XM_022279276.1"/>
</dbReference>
<dbReference type="OrthoDB" id="2143914at2759"/>
<accession>A0A6J1C3H2</accession>
<dbReference type="InterPro" id="IPR009057">
    <property type="entry name" value="Homeodomain-like_sf"/>
</dbReference>
<evidence type="ECO:0000256" key="3">
    <source>
        <dbReference type="ARBA" id="ARBA00023015"/>
    </source>
</evidence>
<evidence type="ECO:0000256" key="6">
    <source>
        <dbReference type="ARBA" id="ARBA00023242"/>
    </source>
</evidence>
<proteinExistence type="predicted"/>
<gene>
    <name evidence="11" type="primary">LOC111007087</name>
</gene>
<dbReference type="GeneID" id="111007087"/>
<evidence type="ECO:0000313" key="10">
    <source>
        <dbReference type="Proteomes" id="UP000504603"/>
    </source>
</evidence>
<reference evidence="11" key="1">
    <citation type="submission" date="2025-08" db="UniProtKB">
        <authorList>
            <consortium name="RefSeq"/>
        </authorList>
    </citation>
    <scope>IDENTIFICATION</scope>
    <source>
        <strain evidence="11">OHB3-1</strain>
    </source>
</reference>
<keyword evidence="2" id="KW-0677">Repeat</keyword>
<dbReference type="FunFam" id="1.10.10.60:FF:000222">
    <property type="entry name" value="Transcription factor MYB36"/>
    <property type="match status" value="1"/>
</dbReference>
<dbReference type="PANTHER" id="PTHR48000">
    <property type="entry name" value="OS09G0431300 PROTEIN"/>
    <property type="match status" value="1"/>
</dbReference>
<dbReference type="InterPro" id="IPR001005">
    <property type="entry name" value="SANT/Myb"/>
</dbReference>
<feature type="compositionally biased region" description="Polar residues" evidence="7">
    <location>
        <begin position="124"/>
        <end position="133"/>
    </location>
</feature>
<dbReference type="FunFam" id="1.10.10.60:FF:000015">
    <property type="entry name" value="Transcription factor RAX3"/>
    <property type="match status" value="1"/>
</dbReference>
<keyword evidence="4" id="KW-0238">DNA-binding</keyword>
<dbReference type="Proteomes" id="UP000504603">
    <property type="component" value="Unplaced"/>
</dbReference>
<comment type="subcellular location">
    <subcellularLocation>
        <location evidence="1">Nucleus</location>
    </subcellularLocation>
</comment>
<evidence type="ECO:0000256" key="7">
    <source>
        <dbReference type="SAM" id="MobiDB-lite"/>
    </source>
</evidence>
<feature type="region of interest" description="Disordered" evidence="7">
    <location>
        <begin position="119"/>
        <end position="147"/>
    </location>
</feature>
<sequence>MGRAPCCDKANVKKGPWSPEEDAKLKAYIEEHGTGGNWIALPQKIGLKRCGKSCRLRWLNYLRPNIKHGGFSEEEDNIICNLYISIGSRWSVIAAQLPGRTDNDIKNYWNTRLKKKLLGKRKQSSSNNYNTGLSPSSSSSEDPKEALSNSALERLQLHMQLQGLQNPLSFYTHHQLWPKLHPIQEKFIQTLQSLNHQNPNFLNPNLQDTQLLLPGQAVPKAAAADFFQPQSNTISVSLPQDYEIPSSDQTSGEHHEVPNFAQVDDFLNEKAEGNFMAQPEQMAEFDCFKEVGGSKDGLVWWSQNEHDLRPASSSNSWDSSSVLQSELMFQDYELGYNL</sequence>
<evidence type="ECO:0000256" key="5">
    <source>
        <dbReference type="ARBA" id="ARBA00023163"/>
    </source>
</evidence>
<dbReference type="SUPFAM" id="SSF46689">
    <property type="entry name" value="Homeodomain-like"/>
    <property type="match status" value="1"/>
</dbReference>
<feature type="domain" description="Myb-like" evidence="8">
    <location>
        <begin position="63"/>
        <end position="113"/>
    </location>
</feature>
<organism evidence="10 11">
    <name type="scientific">Momordica charantia</name>
    <name type="common">Bitter gourd</name>
    <name type="synonym">Balsam pear</name>
    <dbReference type="NCBI Taxonomy" id="3673"/>
    <lineage>
        <taxon>Eukaryota</taxon>
        <taxon>Viridiplantae</taxon>
        <taxon>Streptophyta</taxon>
        <taxon>Embryophyta</taxon>
        <taxon>Tracheophyta</taxon>
        <taxon>Spermatophyta</taxon>
        <taxon>Magnoliopsida</taxon>
        <taxon>eudicotyledons</taxon>
        <taxon>Gunneridae</taxon>
        <taxon>Pentapetalae</taxon>
        <taxon>rosids</taxon>
        <taxon>fabids</taxon>
        <taxon>Cucurbitales</taxon>
        <taxon>Cucurbitaceae</taxon>
        <taxon>Momordiceae</taxon>
        <taxon>Momordica</taxon>
    </lineage>
</organism>
<feature type="domain" description="Myb-like" evidence="8">
    <location>
        <begin position="9"/>
        <end position="62"/>
    </location>
</feature>
<dbReference type="PANTHER" id="PTHR48000:SF46">
    <property type="entry name" value="TRANSCRIPTION FACTOR MYB36"/>
    <property type="match status" value="1"/>
</dbReference>
<feature type="domain" description="HTH myb-type" evidence="9">
    <location>
        <begin position="67"/>
        <end position="117"/>
    </location>
</feature>
<evidence type="ECO:0000313" key="11">
    <source>
        <dbReference type="RefSeq" id="XP_022134968.1"/>
    </source>
</evidence>
<dbReference type="PROSITE" id="PS50090">
    <property type="entry name" value="MYB_LIKE"/>
    <property type="match status" value="2"/>
</dbReference>
<evidence type="ECO:0000259" key="8">
    <source>
        <dbReference type="PROSITE" id="PS50090"/>
    </source>
</evidence>
<dbReference type="SMART" id="SM00717">
    <property type="entry name" value="SANT"/>
    <property type="match status" value="2"/>
</dbReference>
<dbReference type="CDD" id="cd00167">
    <property type="entry name" value="SANT"/>
    <property type="match status" value="2"/>
</dbReference>
<protein>
    <submittedName>
        <fullName evidence="11">Transcription factor MYB36-like</fullName>
    </submittedName>
</protein>
<name>A0A6J1C3H2_MOMCH</name>
<keyword evidence="3" id="KW-0805">Transcription regulation</keyword>
<dbReference type="Pfam" id="PF00249">
    <property type="entry name" value="Myb_DNA-binding"/>
    <property type="match status" value="2"/>
</dbReference>
<evidence type="ECO:0000256" key="4">
    <source>
        <dbReference type="ARBA" id="ARBA00023125"/>
    </source>
</evidence>
<keyword evidence="6" id="KW-0539">Nucleus</keyword>
<dbReference type="KEGG" id="mcha:111007087"/>